<evidence type="ECO:0000313" key="2">
    <source>
        <dbReference type="EMBL" id="MCW2308435.1"/>
    </source>
</evidence>
<dbReference type="Gene3D" id="3.40.1400.10">
    <property type="entry name" value="Sugar-phosphate isomerase, RpiB/LacA/LacB"/>
    <property type="match status" value="1"/>
</dbReference>
<dbReference type="Pfam" id="PF02502">
    <property type="entry name" value="LacAB_rpiB"/>
    <property type="match status" value="1"/>
</dbReference>
<comment type="caution">
    <text evidence="2">The sequence shown here is derived from an EMBL/GenBank/DDBJ whole genome shotgun (WGS) entry which is preliminary data.</text>
</comment>
<gene>
    <name evidence="2" type="ORF">M2319_002777</name>
</gene>
<dbReference type="RefSeq" id="WP_264602052.1">
    <property type="nucleotide sequence ID" value="NZ_JAOQNS010000007.1"/>
</dbReference>
<evidence type="ECO:0000313" key="3">
    <source>
        <dbReference type="Proteomes" id="UP001209755"/>
    </source>
</evidence>
<protein>
    <submittedName>
        <fullName evidence="2">Ribose 5-phosphate isomerase RpiB</fullName>
    </submittedName>
</protein>
<keyword evidence="3" id="KW-1185">Reference proteome</keyword>
<proteinExistence type="inferred from homology"/>
<dbReference type="GO" id="GO:0016853">
    <property type="term" value="F:isomerase activity"/>
    <property type="evidence" value="ECO:0007669"/>
    <property type="project" value="UniProtKB-KW"/>
</dbReference>
<evidence type="ECO:0000256" key="1">
    <source>
        <dbReference type="ARBA" id="ARBA00008754"/>
    </source>
</evidence>
<dbReference type="SUPFAM" id="SSF89623">
    <property type="entry name" value="Ribose/Galactose isomerase RpiB/AlsB"/>
    <property type="match status" value="1"/>
</dbReference>
<reference evidence="3" key="1">
    <citation type="submission" date="2023-07" db="EMBL/GenBank/DDBJ databases">
        <title>Genome sequencing of Purple Non-Sulfur Bacteria from various extreme environments.</title>
        <authorList>
            <person name="Mayer M."/>
        </authorList>
    </citation>
    <scope>NUCLEOTIDE SEQUENCE [LARGE SCALE GENOMIC DNA]</scope>
    <source>
        <strain evidence="3">DSM 17935</strain>
    </source>
</reference>
<dbReference type="Proteomes" id="UP001209755">
    <property type="component" value="Unassembled WGS sequence"/>
</dbReference>
<comment type="similarity">
    <text evidence="1">Belongs to the LacAB/RpiB family.</text>
</comment>
<organism evidence="2 3">
    <name type="scientific">Rhodobium gokarnense</name>
    <dbReference type="NCBI Taxonomy" id="364296"/>
    <lineage>
        <taxon>Bacteria</taxon>
        <taxon>Pseudomonadati</taxon>
        <taxon>Pseudomonadota</taxon>
        <taxon>Alphaproteobacteria</taxon>
        <taxon>Hyphomicrobiales</taxon>
        <taxon>Rhodobiaceae</taxon>
        <taxon>Rhodobium</taxon>
    </lineage>
</organism>
<accession>A0ABT3HDI0</accession>
<name>A0ABT3HDI0_9HYPH</name>
<dbReference type="EMBL" id="JAOQNS010000007">
    <property type="protein sequence ID" value="MCW2308435.1"/>
    <property type="molecule type" value="Genomic_DNA"/>
</dbReference>
<keyword evidence="2" id="KW-0413">Isomerase</keyword>
<dbReference type="InterPro" id="IPR003500">
    <property type="entry name" value="RpiB_LacA_LacB"/>
</dbReference>
<sequence>MAIAFGCSRAGTALNEKFGPYLAKNGNEVDDFGPFDDTPVLSADTAHALSKPIAAGRNEASRI</sequence>
<dbReference type="InterPro" id="IPR036569">
    <property type="entry name" value="RpiB_LacA_LacB_sf"/>
</dbReference>